<name>A0A109KXB1_PSEFL</name>
<evidence type="ECO:0000256" key="1">
    <source>
        <dbReference type="SAM" id="MobiDB-lite"/>
    </source>
</evidence>
<sequence length="266" mass="27791">MLDRAGDTDGDVQLWRNDFTGLADLHIVGYEACVNGRAGSADRSAQLVGQGVQVLEVVTVLHATAAGNDDLGSGQLRAVRLGQLFANKAGSASVVGSGNGFNGSRTTFSGNRVKTGGTHGDDFDRGSRLHSGNGVTGVDRALEGVGAFNRNDLGDLVNVQLRGNAWQDVFAVGGSGSQDVAEASAERCNQRGDVFRQLVSVRGVVGQQDFAHASDFRSGLRNDVSSLACDQHVNIATDFSGSSHGVQGGRSHDLVVVFSDYQDSHC</sequence>
<evidence type="ECO:0000313" key="2">
    <source>
        <dbReference type="EMBL" id="KWV77025.1"/>
    </source>
</evidence>
<accession>A0A109KXB1</accession>
<gene>
    <name evidence="2" type="ORF">PFL603g_02407</name>
</gene>
<feature type="region of interest" description="Disordered" evidence="1">
    <location>
        <begin position="106"/>
        <end position="130"/>
    </location>
</feature>
<dbReference type="Proteomes" id="UP000063434">
    <property type="component" value="Unassembled WGS sequence"/>
</dbReference>
<proteinExistence type="predicted"/>
<reference evidence="2 3" key="1">
    <citation type="submission" date="2015-05" db="EMBL/GenBank/DDBJ databases">
        <title>A genomic and transcriptomic approach to investigate the blue pigment phenotype in Pseudomonas fluorescens.</title>
        <authorList>
            <person name="Andreani N.A."/>
            <person name="Cardazzo B."/>
        </authorList>
    </citation>
    <scope>NUCLEOTIDE SEQUENCE [LARGE SCALE GENOMIC DNA]</scope>
    <source>
        <strain evidence="2 3">Ps_40</strain>
    </source>
</reference>
<organism evidence="2 3">
    <name type="scientific">Pseudomonas fluorescens</name>
    <dbReference type="NCBI Taxonomy" id="294"/>
    <lineage>
        <taxon>Bacteria</taxon>
        <taxon>Pseudomonadati</taxon>
        <taxon>Pseudomonadota</taxon>
        <taxon>Gammaproteobacteria</taxon>
        <taxon>Pseudomonadales</taxon>
        <taxon>Pseudomonadaceae</taxon>
        <taxon>Pseudomonas</taxon>
    </lineage>
</organism>
<dbReference type="AlphaFoldDB" id="A0A109KXB1"/>
<protein>
    <submittedName>
        <fullName evidence="2">Uncharacterized protein</fullName>
    </submittedName>
</protein>
<evidence type="ECO:0000313" key="3">
    <source>
        <dbReference type="Proteomes" id="UP000063434"/>
    </source>
</evidence>
<dbReference type="EMBL" id="LCYC01000031">
    <property type="protein sequence ID" value="KWV77025.1"/>
    <property type="molecule type" value="Genomic_DNA"/>
</dbReference>
<comment type="caution">
    <text evidence="2">The sequence shown here is derived from an EMBL/GenBank/DDBJ whole genome shotgun (WGS) entry which is preliminary data.</text>
</comment>